<accession>A0A2G2YTD0</accession>
<dbReference type="Gramene" id="PHT73027">
    <property type="protein sequence ID" value="PHT73027"/>
    <property type="gene ID" value="T459_23812"/>
</dbReference>
<dbReference type="Proteomes" id="UP000222542">
    <property type="component" value="Unassembled WGS sequence"/>
</dbReference>
<protein>
    <submittedName>
        <fullName evidence="1">Uncharacterized protein</fullName>
    </submittedName>
</protein>
<sequence>MHISMMILGYAALLCGLLLSVALLVITFQKNRKLFCKSNGFLNDSFFLGENVLENNSFFFCKKLLQVPIDPIIGLLELSGY</sequence>
<dbReference type="EMBL" id="AYRZ02000009">
    <property type="protein sequence ID" value="PHT73027.1"/>
    <property type="molecule type" value="Genomic_DNA"/>
</dbReference>
<keyword evidence="2" id="KW-1185">Reference proteome</keyword>
<proteinExistence type="predicted"/>
<comment type="caution">
    <text evidence="1">The sequence shown here is derived from an EMBL/GenBank/DDBJ whole genome shotgun (WGS) entry which is preliminary data.</text>
</comment>
<name>A0A2G2YTD0_CAPAN</name>
<gene>
    <name evidence="1" type="ORF">T459_23812</name>
</gene>
<dbReference type="AlphaFoldDB" id="A0A2G2YTD0"/>
<dbReference type="STRING" id="4072.A0A2G2YTD0"/>
<organism evidence="1 2">
    <name type="scientific">Capsicum annuum</name>
    <name type="common">Capsicum pepper</name>
    <dbReference type="NCBI Taxonomy" id="4072"/>
    <lineage>
        <taxon>Eukaryota</taxon>
        <taxon>Viridiplantae</taxon>
        <taxon>Streptophyta</taxon>
        <taxon>Embryophyta</taxon>
        <taxon>Tracheophyta</taxon>
        <taxon>Spermatophyta</taxon>
        <taxon>Magnoliopsida</taxon>
        <taxon>eudicotyledons</taxon>
        <taxon>Gunneridae</taxon>
        <taxon>Pentapetalae</taxon>
        <taxon>asterids</taxon>
        <taxon>lamiids</taxon>
        <taxon>Solanales</taxon>
        <taxon>Solanaceae</taxon>
        <taxon>Solanoideae</taxon>
        <taxon>Capsiceae</taxon>
        <taxon>Capsicum</taxon>
    </lineage>
</organism>
<reference evidence="1 2" key="1">
    <citation type="journal article" date="2014" name="Nat. Genet.">
        <title>Genome sequence of the hot pepper provides insights into the evolution of pungency in Capsicum species.</title>
        <authorList>
            <person name="Kim S."/>
            <person name="Park M."/>
            <person name="Yeom S.I."/>
            <person name="Kim Y.M."/>
            <person name="Lee J.M."/>
            <person name="Lee H.A."/>
            <person name="Seo E."/>
            <person name="Choi J."/>
            <person name="Cheong K."/>
            <person name="Kim K.T."/>
            <person name="Jung K."/>
            <person name="Lee G.W."/>
            <person name="Oh S.K."/>
            <person name="Bae C."/>
            <person name="Kim S.B."/>
            <person name="Lee H.Y."/>
            <person name="Kim S.Y."/>
            <person name="Kim M.S."/>
            <person name="Kang B.C."/>
            <person name="Jo Y.D."/>
            <person name="Yang H.B."/>
            <person name="Jeong H.J."/>
            <person name="Kang W.H."/>
            <person name="Kwon J.K."/>
            <person name="Shin C."/>
            <person name="Lim J.Y."/>
            <person name="Park J.H."/>
            <person name="Huh J.H."/>
            <person name="Kim J.S."/>
            <person name="Kim B.D."/>
            <person name="Cohen O."/>
            <person name="Paran I."/>
            <person name="Suh M.C."/>
            <person name="Lee S.B."/>
            <person name="Kim Y.K."/>
            <person name="Shin Y."/>
            <person name="Noh S.J."/>
            <person name="Park J."/>
            <person name="Seo Y.S."/>
            <person name="Kwon S.Y."/>
            <person name="Kim H.A."/>
            <person name="Park J.M."/>
            <person name="Kim H.J."/>
            <person name="Choi S.B."/>
            <person name="Bosland P.W."/>
            <person name="Reeves G."/>
            <person name="Jo S.H."/>
            <person name="Lee B.W."/>
            <person name="Cho H.T."/>
            <person name="Choi H.S."/>
            <person name="Lee M.S."/>
            <person name="Yu Y."/>
            <person name="Do Choi Y."/>
            <person name="Park B.S."/>
            <person name="van Deynze A."/>
            <person name="Ashrafi H."/>
            <person name="Hill T."/>
            <person name="Kim W.T."/>
            <person name="Pai H.S."/>
            <person name="Ahn H.K."/>
            <person name="Yeam I."/>
            <person name="Giovannoni J.J."/>
            <person name="Rose J.K."/>
            <person name="Sorensen I."/>
            <person name="Lee S.J."/>
            <person name="Kim R.W."/>
            <person name="Choi I.Y."/>
            <person name="Choi B.S."/>
            <person name="Lim J.S."/>
            <person name="Lee Y.H."/>
            <person name="Choi D."/>
        </authorList>
    </citation>
    <scope>NUCLEOTIDE SEQUENCE [LARGE SCALE GENOMIC DNA]</scope>
    <source>
        <strain evidence="2">cv. CM334</strain>
    </source>
</reference>
<evidence type="ECO:0000313" key="2">
    <source>
        <dbReference type="Proteomes" id="UP000222542"/>
    </source>
</evidence>
<reference evidence="1 2" key="2">
    <citation type="journal article" date="2017" name="Genome Biol.">
        <title>New reference genome sequences of hot pepper reveal the massive evolution of plant disease-resistance genes by retroduplication.</title>
        <authorList>
            <person name="Kim S."/>
            <person name="Park J."/>
            <person name="Yeom S.I."/>
            <person name="Kim Y.M."/>
            <person name="Seo E."/>
            <person name="Kim K.T."/>
            <person name="Kim M.S."/>
            <person name="Lee J.M."/>
            <person name="Cheong K."/>
            <person name="Shin H.S."/>
            <person name="Kim S.B."/>
            <person name="Han K."/>
            <person name="Lee J."/>
            <person name="Park M."/>
            <person name="Lee H.A."/>
            <person name="Lee H.Y."/>
            <person name="Lee Y."/>
            <person name="Oh S."/>
            <person name="Lee J.H."/>
            <person name="Choi E."/>
            <person name="Choi E."/>
            <person name="Lee S.E."/>
            <person name="Jeon J."/>
            <person name="Kim H."/>
            <person name="Choi G."/>
            <person name="Song H."/>
            <person name="Lee J."/>
            <person name="Lee S.C."/>
            <person name="Kwon J.K."/>
            <person name="Lee H.Y."/>
            <person name="Koo N."/>
            <person name="Hong Y."/>
            <person name="Kim R.W."/>
            <person name="Kang W.H."/>
            <person name="Huh J.H."/>
            <person name="Kang B.C."/>
            <person name="Yang T.J."/>
            <person name="Lee Y.H."/>
            <person name="Bennetzen J.L."/>
            <person name="Choi D."/>
        </authorList>
    </citation>
    <scope>NUCLEOTIDE SEQUENCE [LARGE SCALE GENOMIC DNA]</scope>
    <source>
        <strain evidence="2">cv. CM334</strain>
    </source>
</reference>
<evidence type="ECO:0000313" key="1">
    <source>
        <dbReference type="EMBL" id="PHT73027.1"/>
    </source>
</evidence>